<reference evidence="3" key="1">
    <citation type="submission" date="2023-07" db="EMBL/GenBank/DDBJ databases">
        <authorList>
            <consortium name="AG Swart"/>
            <person name="Singh M."/>
            <person name="Singh A."/>
            <person name="Seah K."/>
            <person name="Emmerich C."/>
        </authorList>
    </citation>
    <scope>NUCLEOTIDE SEQUENCE</scope>
    <source>
        <strain evidence="3">DP1</strain>
    </source>
</reference>
<comment type="caution">
    <text evidence="3">The sequence shown here is derived from an EMBL/GenBank/DDBJ whole genome shotgun (WGS) entry which is preliminary data.</text>
</comment>
<feature type="coiled-coil region" evidence="1">
    <location>
        <begin position="360"/>
        <end position="551"/>
    </location>
</feature>
<evidence type="ECO:0000313" key="3">
    <source>
        <dbReference type="EMBL" id="CAI2359785.1"/>
    </source>
</evidence>
<dbReference type="AlphaFoldDB" id="A0AAD1U0L8"/>
<evidence type="ECO:0000313" key="4">
    <source>
        <dbReference type="Proteomes" id="UP001295684"/>
    </source>
</evidence>
<keyword evidence="1" id="KW-0175">Coiled coil</keyword>
<dbReference type="EMBL" id="CAMPGE010001018">
    <property type="protein sequence ID" value="CAI2359785.1"/>
    <property type="molecule type" value="Genomic_DNA"/>
</dbReference>
<evidence type="ECO:0000256" key="2">
    <source>
        <dbReference type="SAM" id="MobiDB-lite"/>
    </source>
</evidence>
<feature type="region of interest" description="Disordered" evidence="2">
    <location>
        <begin position="324"/>
        <end position="343"/>
    </location>
</feature>
<dbReference type="Proteomes" id="UP001295684">
    <property type="component" value="Unassembled WGS sequence"/>
</dbReference>
<feature type="region of interest" description="Disordered" evidence="2">
    <location>
        <begin position="553"/>
        <end position="585"/>
    </location>
</feature>
<keyword evidence="4" id="KW-1185">Reference proteome</keyword>
<protein>
    <recommendedName>
        <fullName evidence="5">C2 NT-type domain-containing protein</fullName>
    </recommendedName>
</protein>
<proteinExistence type="predicted"/>
<organism evidence="3 4">
    <name type="scientific">Euplotes crassus</name>
    <dbReference type="NCBI Taxonomy" id="5936"/>
    <lineage>
        <taxon>Eukaryota</taxon>
        <taxon>Sar</taxon>
        <taxon>Alveolata</taxon>
        <taxon>Ciliophora</taxon>
        <taxon>Intramacronucleata</taxon>
        <taxon>Spirotrichea</taxon>
        <taxon>Hypotrichia</taxon>
        <taxon>Euplotida</taxon>
        <taxon>Euplotidae</taxon>
        <taxon>Moneuplotes</taxon>
    </lineage>
</organism>
<feature type="compositionally biased region" description="Polar residues" evidence="2">
    <location>
        <begin position="331"/>
        <end position="343"/>
    </location>
</feature>
<name>A0AAD1U0L8_EUPCR</name>
<gene>
    <name evidence="3" type="ORF">ECRASSUSDP1_LOCUS1079</name>
</gene>
<accession>A0AAD1U0L8</accession>
<evidence type="ECO:0000256" key="1">
    <source>
        <dbReference type="SAM" id="Coils"/>
    </source>
</evidence>
<feature type="compositionally biased region" description="Polar residues" evidence="2">
    <location>
        <begin position="562"/>
        <end position="572"/>
    </location>
</feature>
<evidence type="ECO:0008006" key="5">
    <source>
        <dbReference type="Google" id="ProtNLM"/>
    </source>
</evidence>
<sequence length="708" mass="82787">MQNNSDIQKDLYGFTIFFDSLCSESLNLEGKLIITIDEEIGTQIISKEDCKVEHALTLISQSIKLQQTLYFSKKMQRYNDSSDIQASFYVNDVDYSQPVFIGLININLTKVINSHSQDQEIDIKLQNCDYKNTSVKVLVSARKDLQTSLIQQTGKQNRGNYINRQAQRFQMLNKDMADDSLTKYDQDDLYIRETAAQDYGQTRETLISDTDTQSIRNKIIFEDETSECRESNDTDNFDHLRQQCYKGVHTPLKGDQDTINITQTLDNIQTSRYENSYTNEYSKISILNFDQIEQQKSSKNPKPNHSPEIHHILSTYEQKLSNFLDQKDPSPTKTHSCTKTPSDPSLESLKRAYFSVCGQNDKLKNELKMLKLAHQRLYNKTSNREISELKQDIASLTAEISSLIGYKSRFEQLKKENQKLVEIEEKYEDQVEKLQEKIEEVQFVHSGKDSKDQVKIQEYCQRIKDLEDIVKQKDIKLEEISIDRNISTLSKQNESLTKKLEQVNKALATQQASTVSLKRHNSIVNKLEDELRQKQRDIEEYEQTIDMYNKSKYEQNSEERGSQLQRNESGSEAVSDEGEIHDARHLSMEVIETQHRLERLEFYERNNLELLEELEQKDLEYHLSIKHHKEELNSLKNYFQEQLTTLESSHELKISQIKLSERKSASLDQEQLQDEFQSMFSAKFNEWKSQAKQYEDKIKHLENMINSS</sequence>